<feature type="chain" id="PRO_5011450818" evidence="1">
    <location>
        <begin position="28"/>
        <end position="182"/>
    </location>
</feature>
<organism evidence="2 3">
    <name type="scientific">Desulfuromusa kysingii</name>
    <dbReference type="NCBI Taxonomy" id="37625"/>
    <lineage>
        <taxon>Bacteria</taxon>
        <taxon>Pseudomonadati</taxon>
        <taxon>Thermodesulfobacteriota</taxon>
        <taxon>Desulfuromonadia</taxon>
        <taxon>Desulfuromonadales</taxon>
        <taxon>Geopsychrobacteraceae</taxon>
        <taxon>Desulfuromusa</taxon>
    </lineage>
</organism>
<dbReference type="AlphaFoldDB" id="A0A1H4CYS9"/>
<evidence type="ECO:0000313" key="2">
    <source>
        <dbReference type="EMBL" id="SEA65242.1"/>
    </source>
</evidence>
<name>A0A1H4CYS9_9BACT</name>
<protein>
    <submittedName>
        <fullName evidence="2">Pilus assembly protein, PilP</fullName>
    </submittedName>
</protein>
<dbReference type="EMBL" id="FNQN01000009">
    <property type="protein sequence ID" value="SEA65242.1"/>
    <property type="molecule type" value="Genomic_DNA"/>
</dbReference>
<keyword evidence="1" id="KW-0732">Signal</keyword>
<proteinExistence type="predicted"/>
<sequence length="182" mass="20462">MRTTFLKSIPLLSVFLLFCWCSIPAVAQENPAQAEMAKISELSATSAQESQFTYSPKGRRDPFKPLIQEKQKIAGKVSTRPEKIKGPLEKYELSQYRLIAMMVVSGTPRAMVKAPDGKSYTVKVGEYIGMNDGIVKNIETKNIDIDENGMRIEKSPDRIVVEEVSVDSDTGKETREHRYIVM</sequence>
<dbReference type="STRING" id="37625.SAMN05660420_02726"/>
<reference evidence="2 3" key="1">
    <citation type="submission" date="2016-10" db="EMBL/GenBank/DDBJ databases">
        <authorList>
            <person name="de Groot N.N."/>
        </authorList>
    </citation>
    <scope>NUCLEOTIDE SEQUENCE [LARGE SCALE GENOMIC DNA]</scope>
    <source>
        <strain evidence="2 3">DSM 7343</strain>
    </source>
</reference>
<dbReference type="RefSeq" id="WP_092349738.1">
    <property type="nucleotide sequence ID" value="NZ_FNQN01000009.1"/>
</dbReference>
<keyword evidence="3" id="KW-1185">Reference proteome</keyword>
<accession>A0A1H4CYS9</accession>
<gene>
    <name evidence="2" type="ORF">SAMN05660420_02726</name>
</gene>
<dbReference type="OrthoDB" id="9788988at2"/>
<feature type="signal peptide" evidence="1">
    <location>
        <begin position="1"/>
        <end position="27"/>
    </location>
</feature>
<evidence type="ECO:0000313" key="3">
    <source>
        <dbReference type="Proteomes" id="UP000199409"/>
    </source>
</evidence>
<dbReference type="Proteomes" id="UP000199409">
    <property type="component" value="Unassembled WGS sequence"/>
</dbReference>
<dbReference type="InterPro" id="IPR007446">
    <property type="entry name" value="PilP"/>
</dbReference>
<evidence type="ECO:0000256" key="1">
    <source>
        <dbReference type="SAM" id="SignalP"/>
    </source>
</evidence>
<dbReference type="Gene3D" id="2.30.30.830">
    <property type="match status" value="1"/>
</dbReference>
<dbReference type="Pfam" id="PF04351">
    <property type="entry name" value="PilP"/>
    <property type="match status" value="1"/>
</dbReference>